<dbReference type="Proteomes" id="UP000243308">
    <property type="component" value="Unassembled WGS sequence"/>
</dbReference>
<dbReference type="InterPro" id="IPR011043">
    <property type="entry name" value="Gal_Oxase/kelch_b-propeller"/>
</dbReference>
<dbReference type="PANTHER" id="PTHR46093:SF18">
    <property type="entry name" value="FIBRONECTIN TYPE-III DOMAIN-CONTAINING PROTEIN"/>
    <property type="match status" value="1"/>
</dbReference>
<dbReference type="Pfam" id="PF24681">
    <property type="entry name" value="Kelch_KLHDC2_KLHL20_DRC7"/>
    <property type="match status" value="1"/>
</dbReference>
<dbReference type="AlphaFoldDB" id="A0A086TJ01"/>
<feature type="signal peptide" evidence="5">
    <location>
        <begin position="1"/>
        <end position="31"/>
    </location>
</feature>
<feature type="region of interest" description="Disordered" evidence="3">
    <location>
        <begin position="609"/>
        <end position="734"/>
    </location>
</feature>
<keyword evidence="2" id="KW-0677">Repeat</keyword>
<evidence type="ECO:0000256" key="4">
    <source>
        <dbReference type="SAM" id="Phobius"/>
    </source>
</evidence>
<evidence type="ECO:0000256" key="2">
    <source>
        <dbReference type="ARBA" id="ARBA00022737"/>
    </source>
</evidence>
<evidence type="ECO:0000256" key="3">
    <source>
        <dbReference type="SAM" id="MobiDB-lite"/>
    </source>
</evidence>
<gene>
    <name evidence="6" type="ORF">MVEG_12262</name>
</gene>
<feature type="region of interest" description="Disordered" evidence="3">
    <location>
        <begin position="410"/>
        <end position="441"/>
    </location>
</feature>
<keyword evidence="1" id="KW-0880">Kelch repeat</keyword>
<evidence type="ECO:0000313" key="6">
    <source>
        <dbReference type="EMBL" id="KFH61928.1"/>
    </source>
</evidence>
<feature type="compositionally biased region" description="Pro residues" evidence="3">
    <location>
        <begin position="725"/>
        <end position="734"/>
    </location>
</feature>
<dbReference type="SUPFAM" id="SSF50965">
    <property type="entry name" value="Galactose oxidase, central domain"/>
    <property type="match status" value="1"/>
</dbReference>
<feature type="compositionally biased region" description="Basic and acidic residues" evidence="3">
    <location>
        <begin position="416"/>
        <end position="439"/>
    </location>
</feature>
<dbReference type="PANTHER" id="PTHR46093">
    <property type="entry name" value="ACYL-COA-BINDING DOMAIN-CONTAINING PROTEIN 5"/>
    <property type="match status" value="1"/>
</dbReference>
<sequence length="734" mass="78597">MTPHSLSTGLGMHSLLALATCLFSLIATVLAQTPFPCPGDGGGKFETNSTITNISNQLFSLDLATPWSTATPAWKSLAAGSQGYFLNAVSAPDNSSFYTIYVAVGNAFVFTQYNINLNQWSQPYFTSNDTESRTITRPVINPQTGLVYLDGSNNMNIFDLKSQILVENTVPPNTFTSRLFSGAVYNAPRNSVMYFGGMNYSVMWDLDATYVTEYSIALNKWSNFTTKGEPPSPRSDFCMQGNDDGTKIVVFGGRIPTNTSASPPVNFTGTLHVLDVPTGQWTQGPSGDIRLYMACIIVGDQFIAWGGAKGDGYTYDGPPVVFDLTKMQWATTYTPPAYLLDAPKTTYASPSPGPGVTSSGPQISLPTAVSSAKDSNLGAILGGTFGSLFVIALAALIYIYLLRRKDKVEYSAPTEQKSDRDDKGLDHPALEGHGRRDPQEITDLNLQSLDRGPMYAVNLDSKDYAANAVMTTPGTNYHISPGFVPTNNVSMLYAPHPGCTSPVAPGGVILLPNGQQANVVYLTQHPGPIIQPQVSNGTIFNTNMASYGNNTIPVSQVAFSNGAVYNTSPMPISPTTTQYMDGFVPLAKPPQHTIPIASVAHHARMPVQAPSTAQHYGNPESVAPAPSLATEGSELSSTVPSSPHDRHAYVGGQSTSSLNRSRNNRRRSTAPSVDSEPKSAPSSGTVFPSSSQEGSQYYTAFLPGFEPGQTSEVNVNPDQNQSYRLPPPIPPRIS</sequence>
<evidence type="ECO:0000256" key="1">
    <source>
        <dbReference type="ARBA" id="ARBA00022441"/>
    </source>
</evidence>
<reference evidence="6 7" key="1">
    <citation type="submission" date="2011-02" db="EMBL/GenBank/DDBJ databases">
        <title>The Genome Sequence of Mortierella verticillata NRRL 6337.</title>
        <authorList>
            <consortium name="The Broad Institute Genome Sequencing Platform"/>
            <person name="Russ C."/>
            <person name="Cuomo C."/>
            <person name="Burger G."/>
            <person name="Gray M.W."/>
            <person name="Holland P.W.H."/>
            <person name="King N."/>
            <person name="Lang F.B.F."/>
            <person name="Roger A.J."/>
            <person name="Ruiz-Trillo I."/>
            <person name="Young S.K."/>
            <person name="Zeng Q."/>
            <person name="Gargeya S."/>
            <person name="Alvarado L."/>
            <person name="Berlin A."/>
            <person name="Chapman S.B."/>
            <person name="Chen Z."/>
            <person name="Freedman E."/>
            <person name="Gellesch M."/>
            <person name="Goldberg J."/>
            <person name="Griggs A."/>
            <person name="Gujja S."/>
            <person name="Heilman E."/>
            <person name="Heiman D."/>
            <person name="Howarth C."/>
            <person name="Mehta T."/>
            <person name="Neiman D."/>
            <person name="Pearson M."/>
            <person name="Roberts A."/>
            <person name="Saif S."/>
            <person name="Shea T."/>
            <person name="Shenoy N."/>
            <person name="Sisk P."/>
            <person name="Stolte C."/>
            <person name="Sykes S."/>
            <person name="White J."/>
            <person name="Yandava C."/>
            <person name="Haas B."/>
            <person name="Nusbaum C."/>
            <person name="Birren B."/>
        </authorList>
    </citation>
    <scope>NUCLEOTIDE SEQUENCE [LARGE SCALE GENOMIC DNA]</scope>
    <source>
        <strain evidence="6 7">NRRL 6337</strain>
    </source>
</reference>
<evidence type="ECO:0000256" key="5">
    <source>
        <dbReference type="SAM" id="SignalP"/>
    </source>
</evidence>
<dbReference type="Gene3D" id="2.120.10.80">
    <property type="entry name" value="Kelch-type beta propeller"/>
    <property type="match status" value="1"/>
</dbReference>
<keyword evidence="5" id="KW-0732">Signal</keyword>
<feature type="compositionally biased region" description="Polar residues" evidence="3">
    <location>
        <begin position="708"/>
        <end position="723"/>
    </location>
</feature>
<keyword evidence="7" id="KW-1185">Reference proteome</keyword>
<keyword evidence="4" id="KW-1133">Transmembrane helix</keyword>
<evidence type="ECO:0000313" key="7">
    <source>
        <dbReference type="Proteomes" id="UP000243308"/>
    </source>
</evidence>
<keyword evidence="4" id="KW-0812">Transmembrane</keyword>
<dbReference type="InterPro" id="IPR015915">
    <property type="entry name" value="Kelch-typ_b-propeller"/>
</dbReference>
<dbReference type="OrthoDB" id="10251809at2759"/>
<name>A0A086TJ01_9FUNG</name>
<feature type="compositionally biased region" description="Polar residues" evidence="3">
    <location>
        <begin position="680"/>
        <end position="698"/>
    </location>
</feature>
<feature type="transmembrane region" description="Helical" evidence="4">
    <location>
        <begin position="377"/>
        <end position="401"/>
    </location>
</feature>
<organism evidence="6 7">
    <name type="scientific">Podila verticillata NRRL 6337</name>
    <dbReference type="NCBI Taxonomy" id="1069443"/>
    <lineage>
        <taxon>Eukaryota</taxon>
        <taxon>Fungi</taxon>
        <taxon>Fungi incertae sedis</taxon>
        <taxon>Mucoromycota</taxon>
        <taxon>Mortierellomycotina</taxon>
        <taxon>Mortierellomycetes</taxon>
        <taxon>Mortierellales</taxon>
        <taxon>Mortierellaceae</taxon>
        <taxon>Podila</taxon>
    </lineage>
</organism>
<feature type="chain" id="PRO_5001815951" evidence="5">
    <location>
        <begin position="32"/>
        <end position="734"/>
    </location>
</feature>
<dbReference type="EMBL" id="KN042435">
    <property type="protein sequence ID" value="KFH61928.1"/>
    <property type="molecule type" value="Genomic_DNA"/>
</dbReference>
<proteinExistence type="predicted"/>
<keyword evidence="4" id="KW-0472">Membrane</keyword>
<protein>
    <submittedName>
        <fullName evidence="6">Uncharacterized protein</fullName>
    </submittedName>
</protein>
<accession>A0A086TJ01</accession>